<evidence type="ECO:0000256" key="1">
    <source>
        <dbReference type="ARBA" id="ARBA00005254"/>
    </source>
</evidence>
<accession>A0A7C5QDM9</accession>
<dbReference type="PANTHER" id="PTHR42964:SF1">
    <property type="entry name" value="POLYKETIDE BIOSYNTHESIS ENOYL-COA HYDRATASE PKSH-RELATED"/>
    <property type="match status" value="1"/>
</dbReference>
<sequence>MYRYVQVSREGLLTWVVFNRPEKLNAFNEELWKELYEVLAGLSQDDSRAVALTGVGRAFSAGDDIADMLSLRTLERAGEYFDRIEKTADALSELDKPVIAAVNGLAYGGGCELLLLADVVVATDDSMFAIPEARLGLIPPIALSVGVHAIGLRRVSRLALTGEAVDAREAQAMGLVDYVVPKTELRSKVLEVAGKIFLNGPEAVKLMKRRLARGRSQLVHEALKDLSVLAVSDEAVEGMRAFVERRKPSWAP</sequence>
<dbReference type="PROSITE" id="PS00166">
    <property type="entry name" value="ENOYL_COA_HYDRATASE"/>
    <property type="match status" value="1"/>
</dbReference>
<comment type="similarity">
    <text evidence="1 2">Belongs to the enoyl-CoA hydratase/isomerase family.</text>
</comment>
<protein>
    <submittedName>
        <fullName evidence="3">Enoyl-CoA hydratase/isomerase family protein</fullName>
    </submittedName>
</protein>
<evidence type="ECO:0000313" key="3">
    <source>
        <dbReference type="EMBL" id="HHK67912.1"/>
    </source>
</evidence>
<organism evidence="3">
    <name type="scientific">Caldiarchaeum subterraneum</name>
    <dbReference type="NCBI Taxonomy" id="311458"/>
    <lineage>
        <taxon>Archaea</taxon>
        <taxon>Nitrososphaerota</taxon>
        <taxon>Candidatus Caldarchaeales</taxon>
        <taxon>Candidatus Caldarchaeaceae</taxon>
        <taxon>Candidatus Caldarchaeum</taxon>
    </lineage>
</organism>
<proteinExistence type="inferred from homology"/>
<dbReference type="Gene3D" id="3.90.226.10">
    <property type="entry name" value="2-enoyl-CoA Hydratase, Chain A, domain 1"/>
    <property type="match status" value="1"/>
</dbReference>
<dbReference type="CDD" id="cd06558">
    <property type="entry name" value="crotonase-like"/>
    <property type="match status" value="1"/>
</dbReference>
<evidence type="ECO:0000256" key="2">
    <source>
        <dbReference type="RuleBase" id="RU003707"/>
    </source>
</evidence>
<name>A0A7C5QDM9_CALS0</name>
<dbReference type="EMBL" id="DRWN01000019">
    <property type="protein sequence ID" value="HHK67912.1"/>
    <property type="molecule type" value="Genomic_DNA"/>
</dbReference>
<dbReference type="Pfam" id="PF00378">
    <property type="entry name" value="ECH_1"/>
    <property type="match status" value="1"/>
</dbReference>
<dbReference type="InterPro" id="IPR018376">
    <property type="entry name" value="Enoyl-CoA_hyd/isom_CS"/>
</dbReference>
<dbReference type="GO" id="GO:0016853">
    <property type="term" value="F:isomerase activity"/>
    <property type="evidence" value="ECO:0007669"/>
    <property type="project" value="UniProtKB-KW"/>
</dbReference>
<dbReference type="AlphaFoldDB" id="A0A7C5QDM9"/>
<dbReference type="InterPro" id="IPR029045">
    <property type="entry name" value="ClpP/crotonase-like_dom_sf"/>
</dbReference>
<reference evidence="3" key="1">
    <citation type="journal article" date="2020" name="mSystems">
        <title>Genome- and Community-Level Interaction Insights into Carbon Utilization and Element Cycling Functions of Hydrothermarchaeota in Hydrothermal Sediment.</title>
        <authorList>
            <person name="Zhou Z."/>
            <person name="Liu Y."/>
            <person name="Xu W."/>
            <person name="Pan J."/>
            <person name="Luo Z.H."/>
            <person name="Li M."/>
        </authorList>
    </citation>
    <scope>NUCLEOTIDE SEQUENCE [LARGE SCALE GENOMIC DNA]</scope>
    <source>
        <strain evidence="3">SpSt-1056</strain>
    </source>
</reference>
<comment type="caution">
    <text evidence="3">The sequence shown here is derived from an EMBL/GenBank/DDBJ whole genome shotgun (WGS) entry which is preliminary data.</text>
</comment>
<dbReference type="SUPFAM" id="SSF52096">
    <property type="entry name" value="ClpP/crotonase"/>
    <property type="match status" value="1"/>
</dbReference>
<dbReference type="InterPro" id="IPR051683">
    <property type="entry name" value="Enoyl-CoA_Hydratase/Isomerase"/>
</dbReference>
<dbReference type="PANTHER" id="PTHR42964">
    <property type="entry name" value="ENOYL-COA HYDRATASE"/>
    <property type="match status" value="1"/>
</dbReference>
<gene>
    <name evidence="3" type="ORF">ENM11_01995</name>
</gene>
<dbReference type="GO" id="GO:0008300">
    <property type="term" value="P:isoprenoid catabolic process"/>
    <property type="evidence" value="ECO:0007669"/>
    <property type="project" value="TreeGrafter"/>
</dbReference>
<dbReference type="InterPro" id="IPR001753">
    <property type="entry name" value="Enoyl-CoA_hydra/iso"/>
</dbReference>
<keyword evidence="3" id="KW-0413">Isomerase</keyword>